<reference evidence="2 3" key="1">
    <citation type="journal article" date="2018" name="Mol. Biol. Evol.">
        <title>Analysis of the draft genome of the red seaweed Gracilariopsis chorda provides insights into genome size evolution in Rhodophyta.</title>
        <authorList>
            <person name="Lee J."/>
            <person name="Yang E.C."/>
            <person name="Graf L."/>
            <person name="Yang J.H."/>
            <person name="Qiu H."/>
            <person name="Zel Zion U."/>
            <person name="Chan C.X."/>
            <person name="Stephens T.G."/>
            <person name="Weber A.P.M."/>
            <person name="Boo G.H."/>
            <person name="Boo S.M."/>
            <person name="Kim K.M."/>
            <person name="Shin Y."/>
            <person name="Jung M."/>
            <person name="Lee S.J."/>
            <person name="Yim H.S."/>
            <person name="Lee J.H."/>
            <person name="Bhattacharya D."/>
            <person name="Yoon H.S."/>
        </authorList>
    </citation>
    <scope>NUCLEOTIDE SEQUENCE [LARGE SCALE GENOMIC DNA]</scope>
    <source>
        <strain evidence="2 3">SKKU-2015</strain>
        <tissue evidence="2">Whole body</tissue>
    </source>
</reference>
<feature type="transmembrane region" description="Helical" evidence="1">
    <location>
        <begin position="113"/>
        <end position="132"/>
    </location>
</feature>
<evidence type="ECO:0000313" key="2">
    <source>
        <dbReference type="EMBL" id="PXF45620.1"/>
    </source>
</evidence>
<keyword evidence="1" id="KW-0812">Transmembrane</keyword>
<keyword evidence="3" id="KW-1185">Reference proteome</keyword>
<name>A0A2V3IWV4_9FLOR</name>
<gene>
    <name evidence="2" type="ORF">BWQ96_04625</name>
</gene>
<feature type="transmembrane region" description="Helical" evidence="1">
    <location>
        <begin position="20"/>
        <end position="43"/>
    </location>
</feature>
<dbReference type="Proteomes" id="UP000247409">
    <property type="component" value="Unassembled WGS sequence"/>
</dbReference>
<keyword evidence="1" id="KW-0472">Membrane</keyword>
<dbReference type="AlphaFoldDB" id="A0A2V3IWV4"/>
<accession>A0A2V3IWV4</accession>
<dbReference type="EMBL" id="NBIV01000056">
    <property type="protein sequence ID" value="PXF45620.1"/>
    <property type="molecule type" value="Genomic_DNA"/>
</dbReference>
<keyword evidence="1" id="KW-1133">Transmembrane helix</keyword>
<comment type="caution">
    <text evidence="2">The sequence shown here is derived from an EMBL/GenBank/DDBJ whole genome shotgun (WGS) entry which is preliminary data.</text>
</comment>
<protein>
    <submittedName>
        <fullName evidence="2">Uncharacterized protein</fullName>
    </submittedName>
</protein>
<organism evidence="2 3">
    <name type="scientific">Gracilariopsis chorda</name>
    <dbReference type="NCBI Taxonomy" id="448386"/>
    <lineage>
        <taxon>Eukaryota</taxon>
        <taxon>Rhodophyta</taxon>
        <taxon>Florideophyceae</taxon>
        <taxon>Rhodymeniophycidae</taxon>
        <taxon>Gracilariales</taxon>
        <taxon>Gracilariaceae</taxon>
        <taxon>Gracilariopsis</taxon>
    </lineage>
</organism>
<sequence>MLESSRDEAQQLQVSAMQNFYTASTMFFQFMMKAVASLLSALLTRRKPRLSLFPITKPWFEGVISIFSDRDFERAFRMSRKAFDQLEAILTTSVYLWRHLVCQERRISLRVKIAIVIGMMAGASFYDLMLLYEVSGTSIRRCFNQFVNVFLDVMSLPGLPKDEQGL</sequence>
<evidence type="ECO:0000313" key="3">
    <source>
        <dbReference type="Proteomes" id="UP000247409"/>
    </source>
</evidence>
<evidence type="ECO:0000256" key="1">
    <source>
        <dbReference type="SAM" id="Phobius"/>
    </source>
</evidence>
<proteinExistence type="predicted"/>